<keyword evidence="6 8" id="KW-0460">Magnesium</keyword>
<dbReference type="InterPro" id="IPR029060">
    <property type="entry name" value="PIN-like_dom_sf"/>
</dbReference>
<keyword evidence="5 8" id="KW-0378">Hydrolase</keyword>
<comment type="caution">
    <text evidence="10">The sequence shown here is derived from an EMBL/GenBank/DDBJ whole genome shotgun (WGS) entry which is preliminary data.</text>
</comment>
<evidence type="ECO:0000256" key="6">
    <source>
        <dbReference type="ARBA" id="ARBA00022842"/>
    </source>
</evidence>
<gene>
    <name evidence="10" type="primary">vapC2</name>
    <name evidence="8" type="synonym">vapC</name>
    <name evidence="10" type="ORF">Ahu01nite_052840</name>
</gene>
<feature type="binding site" evidence="8">
    <location>
        <position position="9"/>
    </location>
    <ligand>
        <name>Mg(2+)</name>
        <dbReference type="ChEBI" id="CHEBI:18420"/>
    </ligand>
</feature>
<evidence type="ECO:0000256" key="3">
    <source>
        <dbReference type="ARBA" id="ARBA00022722"/>
    </source>
</evidence>
<organism evidence="10 11">
    <name type="scientific">Winogradskya humida</name>
    <dbReference type="NCBI Taxonomy" id="113566"/>
    <lineage>
        <taxon>Bacteria</taxon>
        <taxon>Bacillati</taxon>
        <taxon>Actinomycetota</taxon>
        <taxon>Actinomycetes</taxon>
        <taxon>Micromonosporales</taxon>
        <taxon>Micromonosporaceae</taxon>
        <taxon>Winogradskya</taxon>
    </lineage>
</organism>
<feature type="domain" description="PIN" evidence="9">
    <location>
        <begin position="7"/>
        <end position="126"/>
    </location>
</feature>
<evidence type="ECO:0000256" key="2">
    <source>
        <dbReference type="ARBA" id="ARBA00022649"/>
    </source>
</evidence>
<dbReference type="PANTHER" id="PTHR33653:SF1">
    <property type="entry name" value="RIBONUCLEASE VAPC2"/>
    <property type="match status" value="1"/>
</dbReference>
<comment type="function">
    <text evidence="8">Toxic component of a toxin-antitoxin (TA) system. An RNase.</text>
</comment>
<evidence type="ECO:0000313" key="10">
    <source>
        <dbReference type="EMBL" id="GIE22182.1"/>
    </source>
</evidence>
<protein>
    <recommendedName>
        <fullName evidence="8">Ribonuclease VapC</fullName>
        <shortName evidence="8">RNase VapC</shortName>
        <ecNumber evidence="8">3.1.-.-</ecNumber>
    </recommendedName>
    <alternativeName>
        <fullName evidence="8">Toxin VapC</fullName>
    </alternativeName>
</protein>
<evidence type="ECO:0000256" key="1">
    <source>
        <dbReference type="ARBA" id="ARBA00001946"/>
    </source>
</evidence>
<dbReference type="EC" id="3.1.-.-" evidence="8"/>
<feature type="binding site" evidence="8">
    <location>
        <position position="101"/>
    </location>
    <ligand>
        <name>Mg(2+)</name>
        <dbReference type="ChEBI" id="CHEBI:18420"/>
    </ligand>
</feature>
<evidence type="ECO:0000256" key="5">
    <source>
        <dbReference type="ARBA" id="ARBA00022801"/>
    </source>
</evidence>
<dbReference type="RefSeq" id="WP_203839278.1">
    <property type="nucleotide sequence ID" value="NZ_BAAATV010000002.1"/>
</dbReference>
<evidence type="ECO:0000313" key="11">
    <source>
        <dbReference type="Proteomes" id="UP000603200"/>
    </source>
</evidence>
<comment type="similarity">
    <text evidence="7 8">Belongs to the PINc/VapC protein family.</text>
</comment>
<dbReference type="InterPro" id="IPR022907">
    <property type="entry name" value="VapC_family"/>
</dbReference>
<dbReference type="CDD" id="cd18755">
    <property type="entry name" value="PIN_MtVapC3_VapC21-like"/>
    <property type="match status" value="1"/>
</dbReference>
<keyword evidence="11" id="KW-1185">Reference proteome</keyword>
<evidence type="ECO:0000259" key="9">
    <source>
        <dbReference type="Pfam" id="PF01850"/>
    </source>
</evidence>
<dbReference type="HAMAP" id="MF_00265">
    <property type="entry name" value="VapC_Nob1"/>
    <property type="match status" value="1"/>
</dbReference>
<reference evidence="10 11" key="1">
    <citation type="submission" date="2021-01" db="EMBL/GenBank/DDBJ databases">
        <title>Whole genome shotgun sequence of Actinoplanes humidus NBRC 14915.</title>
        <authorList>
            <person name="Komaki H."/>
            <person name="Tamura T."/>
        </authorList>
    </citation>
    <scope>NUCLEOTIDE SEQUENCE [LARGE SCALE GENOMIC DNA]</scope>
    <source>
        <strain evidence="10 11">NBRC 14915</strain>
    </source>
</reference>
<evidence type="ECO:0000256" key="4">
    <source>
        <dbReference type="ARBA" id="ARBA00022723"/>
    </source>
</evidence>
<name>A0ABQ3ZUG9_9ACTN</name>
<dbReference type="Proteomes" id="UP000603200">
    <property type="component" value="Unassembled WGS sequence"/>
</dbReference>
<dbReference type="EMBL" id="BOMN01000067">
    <property type="protein sequence ID" value="GIE22182.1"/>
    <property type="molecule type" value="Genomic_DNA"/>
</dbReference>
<keyword evidence="2 8" id="KW-1277">Toxin-antitoxin system</keyword>
<keyword evidence="3 8" id="KW-0540">Nuclease</keyword>
<keyword evidence="8" id="KW-0800">Toxin</keyword>
<proteinExistence type="inferred from homology"/>
<accession>A0ABQ3ZUG9</accession>
<dbReference type="PANTHER" id="PTHR33653">
    <property type="entry name" value="RIBONUCLEASE VAPC2"/>
    <property type="match status" value="1"/>
</dbReference>
<evidence type="ECO:0000256" key="8">
    <source>
        <dbReference type="HAMAP-Rule" id="MF_00265"/>
    </source>
</evidence>
<evidence type="ECO:0000256" key="7">
    <source>
        <dbReference type="ARBA" id="ARBA00038093"/>
    </source>
</evidence>
<dbReference type="InterPro" id="IPR002716">
    <property type="entry name" value="PIN_dom"/>
</dbReference>
<comment type="cofactor">
    <cofactor evidence="1 8">
        <name>Mg(2+)</name>
        <dbReference type="ChEBI" id="CHEBI:18420"/>
    </cofactor>
</comment>
<dbReference type="SUPFAM" id="SSF88723">
    <property type="entry name" value="PIN domain-like"/>
    <property type="match status" value="1"/>
</dbReference>
<dbReference type="InterPro" id="IPR050556">
    <property type="entry name" value="Type_II_TA_system_RNase"/>
</dbReference>
<sequence>MAVTRWLIDKSAYVRLQLGQAENRDLWNTRISRGLVRLSTITRLELGYSARSGDAGRRQFALPPLSLMPIEYLTPAIEDRAFQVQMLLADRGQHRAPSIPDLLIAAMAEKASLTVLAVDNDFDLIATITGQPVETMDG</sequence>
<dbReference type="Pfam" id="PF01850">
    <property type="entry name" value="PIN"/>
    <property type="match status" value="1"/>
</dbReference>
<keyword evidence="4 8" id="KW-0479">Metal-binding</keyword>
<dbReference type="Gene3D" id="3.40.50.1010">
    <property type="entry name" value="5'-nuclease"/>
    <property type="match status" value="1"/>
</dbReference>